<reference evidence="4" key="1">
    <citation type="submission" date="2022-06" db="EMBL/GenBank/DDBJ databases">
        <title>Genome sequence of Phormidium yuhuli AB48 isolated from an industrial photobioreactor environment.</title>
        <authorList>
            <person name="Qiu Y."/>
            <person name="Noonan A.J.C."/>
            <person name="Dofher K."/>
            <person name="Koch M."/>
            <person name="Kieft B."/>
            <person name="Lin X."/>
            <person name="Ziels R.M."/>
            <person name="Hallam S.J."/>
        </authorList>
    </citation>
    <scope>NUCLEOTIDE SEQUENCE</scope>
    <source>
        <strain evidence="4">AB48</strain>
    </source>
</reference>
<dbReference type="InterPro" id="IPR011047">
    <property type="entry name" value="Quinoprotein_ADH-like_sf"/>
</dbReference>
<protein>
    <submittedName>
        <fullName evidence="4">WD40 repeat domain-containing protein</fullName>
    </submittedName>
</protein>
<evidence type="ECO:0000256" key="1">
    <source>
        <dbReference type="ARBA" id="ARBA00022574"/>
    </source>
</evidence>
<keyword evidence="2" id="KW-0677">Repeat</keyword>
<dbReference type="EMBL" id="CP098611">
    <property type="protein sequence ID" value="USR89295.1"/>
    <property type="molecule type" value="Genomic_DNA"/>
</dbReference>
<feature type="repeat" description="WD" evidence="3">
    <location>
        <begin position="628"/>
        <end position="669"/>
    </location>
</feature>
<dbReference type="RefSeq" id="WP_252659428.1">
    <property type="nucleotide sequence ID" value="NZ_CP098611.1"/>
</dbReference>
<dbReference type="PROSITE" id="PS50294">
    <property type="entry name" value="WD_REPEATS_REGION"/>
    <property type="match status" value="8"/>
</dbReference>
<feature type="repeat" description="WD" evidence="3">
    <location>
        <begin position="586"/>
        <end position="627"/>
    </location>
</feature>
<dbReference type="CDD" id="cd00200">
    <property type="entry name" value="WD40"/>
    <property type="match status" value="1"/>
</dbReference>
<dbReference type="SMART" id="SM00320">
    <property type="entry name" value="WD40"/>
    <property type="match status" value="8"/>
</dbReference>
<dbReference type="InterPro" id="IPR019775">
    <property type="entry name" value="WD40_repeat_CS"/>
</dbReference>
<feature type="repeat" description="WD" evidence="3">
    <location>
        <begin position="503"/>
        <end position="544"/>
    </location>
</feature>
<dbReference type="Proteomes" id="UP001056708">
    <property type="component" value="Chromosome"/>
</dbReference>
<organism evidence="4 5">
    <name type="scientific">Phormidium yuhuli AB48</name>
    <dbReference type="NCBI Taxonomy" id="2940671"/>
    <lineage>
        <taxon>Bacteria</taxon>
        <taxon>Bacillati</taxon>
        <taxon>Cyanobacteriota</taxon>
        <taxon>Cyanophyceae</taxon>
        <taxon>Oscillatoriophycideae</taxon>
        <taxon>Oscillatoriales</taxon>
        <taxon>Oscillatoriaceae</taxon>
        <taxon>Phormidium</taxon>
        <taxon>Phormidium yuhuli</taxon>
    </lineage>
</organism>
<dbReference type="SUPFAM" id="SSF50998">
    <property type="entry name" value="Quinoprotein alcohol dehydrogenase-like"/>
    <property type="match status" value="1"/>
</dbReference>
<name>A0ABY5AJ96_9CYAN</name>
<dbReference type="SMART" id="SM00564">
    <property type="entry name" value="PQQ"/>
    <property type="match status" value="6"/>
</dbReference>
<dbReference type="PANTHER" id="PTHR19846">
    <property type="entry name" value="WD40 REPEAT PROTEIN"/>
    <property type="match status" value="1"/>
</dbReference>
<feature type="repeat" description="WD" evidence="3">
    <location>
        <begin position="421"/>
        <end position="462"/>
    </location>
</feature>
<feature type="repeat" description="WD" evidence="3">
    <location>
        <begin position="337"/>
        <end position="378"/>
    </location>
</feature>
<evidence type="ECO:0000256" key="3">
    <source>
        <dbReference type="PROSITE-ProRule" id="PRU00221"/>
    </source>
</evidence>
<feature type="repeat" description="WD" evidence="3">
    <location>
        <begin position="379"/>
        <end position="420"/>
    </location>
</feature>
<dbReference type="PROSITE" id="PS50082">
    <property type="entry name" value="WD_REPEATS_2"/>
    <property type="match status" value="8"/>
</dbReference>
<dbReference type="PANTHER" id="PTHR19846:SF0">
    <property type="entry name" value="PRE-MRNA PROCESSING FACTOR 4"/>
    <property type="match status" value="1"/>
</dbReference>
<evidence type="ECO:0000313" key="5">
    <source>
        <dbReference type="Proteomes" id="UP001056708"/>
    </source>
</evidence>
<evidence type="ECO:0000313" key="4">
    <source>
        <dbReference type="EMBL" id="USR89295.1"/>
    </source>
</evidence>
<accession>A0ABY5AJ96</accession>
<dbReference type="InterPro" id="IPR001680">
    <property type="entry name" value="WD40_rpt"/>
</dbReference>
<feature type="repeat" description="WD" evidence="3">
    <location>
        <begin position="551"/>
        <end position="585"/>
    </location>
</feature>
<dbReference type="InterPro" id="IPR018391">
    <property type="entry name" value="PQQ_b-propeller_rpt"/>
</dbReference>
<keyword evidence="5" id="KW-1185">Reference proteome</keyword>
<keyword evidence="1 3" id="KW-0853">WD repeat</keyword>
<evidence type="ECO:0000256" key="2">
    <source>
        <dbReference type="ARBA" id="ARBA00022737"/>
    </source>
</evidence>
<dbReference type="Pfam" id="PF00400">
    <property type="entry name" value="WD40"/>
    <property type="match status" value="8"/>
</dbReference>
<dbReference type="PROSITE" id="PS00678">
    <property type="entry name" value="WD_REPEATS_1"/>
    <property type="match status" value="6"/>
</dbReference>
<proteinExistence type="predicted"/>
<gene>
    <name evidence="4" type="ORF">NEA10_10350</name>
</gene>
<dbReference type="InterPro" id="IPR015943">
    <property type="entry name" value="WD40/YVTN_repeat-like_dom_sf"/>
</dbReference>
<dbReference type="Gene3D" id="2.130.10.10">
    <property type="entry name" value="YVTN repeat-like/Quinoprotein amine dehydrogenase"/>
    <property type="match status" value="4"/>
</dbReference>
<dbReference type="InterPro" id="IPR020472">
    <property type="entry name" value="WD40_PAC1"/>
</dbReference>
<feature type="repeat" description="WD" evidence="3">
    <location>
        <begin position="463"/>
        <end position="502"/>
    </location>
</feature>
<sequence>MDIAANDVAAKNEKSLRQLAQAIALSRGHFKLIVVSCNYHSLCDRWSQRLEAETQHQHEFALLTATLPVETQNLAQVIERAMDGQTAEGIQLRGMTQLADLRGFLVKANQMRDQLRHKFAFPIVLWLDDTGLREMLDIANDLESWTTSKRFLPSAEDIQANLELNVQQVLSPLEQGIDRRLGKHQQPEIEPACQQLAQLGEPLGLNLAPDLALTQGRQAPVDPGKWDHAAADFRQRQSRVKPQIGWMSAVGGLIMALSLGTLAWSNREVNLPHLTTELERNSRLALRQFTPKDELTALLTATARPLQTRPVSAQTDPTVQLIESLSGILQDISLQNTLDYRIAVMSAEFNGDGTMVVSASLDGTVNLWDVGTGELLYSLEAHLGVASSAEFNRDGTRLVSASGDGTVNLWDVGTGERLHSLEAHEDWVTSAEFNGDGTKVVSASGDGTVKLWDVETGELLHSLEAHDGLVMSAKFNRDGTIVVSNDGTVKLWDVETGELLHSLEAHLGMFMSAEFNGDGTKVVSASNTGTVKLWDVGTGELLHSLEAHWSVASAEFNGDGTIVVSASGDGTVELWDVGTGERLHSLEAHENWVTSAEFNGDGTKVVSASGDGMVKLWDVETGELLHSLEAHEGLVRSAKFNRDGTIVVSASEDGTVKLWDVETGELLHSLETHSREVRTAELNGDSTRRVSV</sequence>
<dbReference type="PRINTS" id="PR00320">
    <property type="entry name" value="GPROTEINBRPT"/>
</dbReference>